<proteinExistence type="predicted"/>
<dbReference type="Proteomes" id="UP000190367">
    <property type="component" value="Unassembled WGS sequence"/>
</dbReference>
<dbReference type="STRING" id="634771.SAMN04488128_10860"/>
<keyword evidence="5" id="KW-1185">Reference proteome</keyword>
<dbReference type="PANTHER" id="PTHR30097">
    <property type="entry name" value="CATION EFFLUX SYSTEM PROTEIN CUSB"/>
    <property type="match status" value="1"/>
</dbReference>
<dbReference type="GO" id="GO:0046914">
    <property type="term" value="F:transition metal ion binding"/>
    <property type="evidence" value="ECO:0007669"/>
    <property type="project" value="TreeGrafter"/>
</dbReference>
<name>A0A1T4U2N0_9BACT</name>
<feature type="domain" description="CusB-like three alpha-helical bundle" evidence="3">
    <location>
        <begin position="123"/>
        <end position="168"/>
    </location>
</feature>
<dbReference type="RefSeq" id="WP_078673117.1">
    <property type="nucleotide sequence ID" value="NZ_FUWZ01000008.1"/>
</dbReference>
<dbReference type="Gene3D" id="2.40.420.20">
    <property type="match status" value="1"/>
</dbReference>
<dbReference type="Gene3D" id="6.10.140.730">
    <property type="match status" value="1"/>
</dbReference>
<dbReference type="PROSITE" id="PS51257">
    <property type="entry name" value="PROKAR_LIPOPROTEIN"/>
    <property type="match status" value="1"/>
</dbReference>
<evidence type="ECO:0000256" key="1">
    <source>
        <dbReference type="ARBA" id="ARBA00022448"/>
    </source>
</evidence>
<dbReference type="AlphaFoldDB" id="A0A1T4U2N0"/>
<reference evidence="5" key="1">
    <citation type="submission" date="2017-02" db="EMBL/GenBank/DDBJ databases">
        <authorList>
            <person name="Varghese N."/>
            <person name="Submissions S."/>
        </authorList>
    </citation>
    <scope>NUCLEOTIDE SEQUENCE [LARGE SCALE GENOMIC DNA]</scope>
    <source>
        <strain evidence="5">DSM 22224</strain>
    </source>
</reference>
<evidence type="ECO:0000313" key="4">
    <source>
        <dbReference type="EMBL" id="SKA46934.1"/>
    </source>
</evidence>
<accession>A0A1T4U2N0</accession>
<dbReference type="GO" id="GO:0030288">
    <property type="term" value="C:outer membrane-bounded periplasmic space"/>
    <property type="evidence" value="ECO:0007669"/>
    <property type="project" value="TreeGrafter"/>
</dbReference>
<dbReference type="InterPro" id="IPR058791">
    <property type="entry name" value="3HB_CusB"/>
</dbReference>
<evidence type="ECO:0000313" key="5">
    <source>
        <dbReference type="Proteomes" id="UP000190367"/>
    </source>
</evidence>
<gene>
    <name evidence="4" type="ORF">SAMN04488128_10860</name>
</gene>
<evidence type="ECO:0000259" key="3">
    <source>
        <dbReference type="Pfam" id="PF25869"/>
    </source>
</evidence>
<dbReference type="OrthoDB" id="9806939at2"/>
<dbReference type="InterPro" id="IPR051909">
    <property type="entry name" value="MFP_Cation_Efflux"/>
</dbReference>
<dbReference type="Pfam" id="PF25869">
    <property type="entry name" value="3HB_CusB"/>
    <property type="match status" value="1"/>
</dbReference>
<sequence>MRNNYIVNINILSVTTMALLTLAACQRKPAQTHATGHAQTPDSSITALTQPVNARVIATIPVIKASSGTRIHTSEVSGVITYDTRRQTSIASRVGGRIERLLIRYNYQPVSKGQLIMEIYSPDLAAAQRELLLVAKQESPLLASAKQRLQLLGMQAGQIEQVLKTGRILYRIPVYSNANGYILEQGSAAAPAAMAPASTAAAPAGDGMGNMGGGGGGSAPAPATPAAPANTPVMLREGQYVSAGQSLFTIYQADNLVAEFAFPSALAAKIKPQQRLLFYPVHDKNAMQPGTIGLIEPVYRSGQNFTLVRVYLGAHHFRAGQLLTGSIPLVYREGWWLPVKAVYRSGNQSLVFRKTNGAFTPVAVETGAAVGGMVQVTTPIADWEVASNAAYLVDSESFIKTQP</sequence>
<feature type="signal peptide" evidence="2">
    <location>
        <begin position="1"/>
        <end position="23"/>
    </location>
</feature>
<dbReference type="GO" id="GO:0060003">
    <property type="term" value="P:copper ion export"/>
    <property type="evidence" value="ECO:0007669"/>
    <property type="project" value="TreeGrafter"/>
</dbReference>
<evidence type="ECO:0000256" key="2">
    <source>
        <dbReference type="SAM" id="SignalP"/>
    </source>
</evidence>
<dbReference type="PANTHER" id="PTHR30097:SF15">
    <property type="entry name" value="CATION EFFLUX SYSTEM PROTEIN CUSB"/>
    <property type="match status" value="1"/>
</dbReference>
<feature type="chain" id="PRO_5010572280" evidence="2">
    <location>
        <begin position="24"/>
        <end position="403"/>
    </location>
</feature>
<protein>
    <submittedName>
        <fullName evidence="4">Multidrug efflux pump subunit AcrA (Membrane-fusion protein)</fullName>
    </submittedName>
</protein>
<organism evidence="4 5">
    <name type="scientific">Chitinophaga eiseniae</name>
    <dbReference type="NCBI Taxonomy" id="634771"/>
    <lineage>
        <taxon>Bacteria</taxon>
        <taxon>Pseudomonadati</taxon>
        <taxon>Bacteroidota</taxon>
        <taxon>Chitinophagia</taxon>
        <taxon>Chitinophagales</taxon>
        <taxon>Chitinophagaceae</taxon>
        <taxon>Chitinophaga</taxon>
    </lineage>
</organism>
<dbReference type="EMBL" id="FUWZ01000008">
    <property type="protein sequence ID" value="SKA46934.1"/>
    <property type="molecule type" value="Genomic_DNA"/>
</dbReference>
<keyword evidence="2" id="KW-0732">Signal</keyword>
<dbReference type="Gene3D" id="2.40.50.100">
    <property type="match status" value="1"/>
</dbReference>
<dbReference type="GO" id="GO:0015679">
    <property type="term" value="P:plasma membrane copper ion transport"/>
    <property type="evidence" value="ECO:0007669"/>
    <property type="project" value="TreeGrafter"/>
</dbReference>
<keyword evidence="1" id="KW-0813">Transport</keyword>